<evidence type="ECO:0000256" key="7">
    <source>
        <dbReference type="ARBA" id="ARBA00022553"/>
    </source>
</evidence>
<dbReference type="CDD" id="cd16879">
    <property type="entry name" value="ARID_ARID3B"/>
    <property type="match status" value="1"/>
</dbReference>
<accession>A0A8K1G8K7</accession>
<evidence type="ECO:0000256" key="6">
    <source>
        <dbReference type="ARBA" id="ARBA00022527"/>
    </source>
</evidence>
<dbReference type="Pfam" id="PF00168">
    <property type="entry name" value="C2"/>
    <property type="match status" value="2"/>
</dbReference>
<comment type="similarity">
    <text evidence="18">Belongs to the protein kinase superfamily. CMGC Ser/Thr protein kinase family. Lammer subfamily.</text>
</comment>
<dbReference type="PROSITE" id="PS51011">
    <property type="entry name" value="ARID"/>
    <property type="match status" value="1"/>
</dbReference>
<keyword evidence="9 26" id="KW-0547">Nucleotide-binding</keyword>
<comment type="subunit">
    <text evidence="22">Heterodimer with ARID3A. Interacts with unphosphorylated RB1.</text>
</comment>
<sequence length="1354" mass="152712">MKLQAVVEQLQKQQQQQQQQPAAVPMDCRERRREPQVPFPPPFPAQPRAGRAPGLSPAVPAARAVPAAARGLEHSARNSEDEEDEDEEEEGDEEEDEEDGAELEDGSAEVPGRESCSALKCFRAPKGAHPNQRVASSPGAAPRGAQQGKEEQGKDSAKHPGAPAGRPGWRLDEQLKQNGGVSWSDEGDGCRGREISRDFAKLYELDSDPERKEFLDDLFIFMQKRGTPINRIPIMAKQILDLYMLYKLVTEKGGLVEIINKKIWREITKGLNLPTSITSAAFTLRTQYMKYLYAYECEKKSLSSPAELQAAIDGNRREGRRPSYSSSLLGYSASPPAPPALLSPPKMRFPLLAVGPGSAAASPRPSPAARKGDGVPLTVSMPSRIAVPVALGSQQATVAARTATLEQLRDRLEAGEPPEKKVTRMTEEEQRLVQQALQRNLFSMARQIPMKIKINGKDKGDSAAALNLSPNGIGSINMSVEINGTTYAAHLQLSLGAGLSLLCLGVLLGCAMCWWHRRRPGRPLGRQRVELGAALPAATVPVLVQQRREEVTAEALGDRAKEISPASPASRGGSPHGRESLPTLLFLLQPAGLWQRRCTIAGTQLLRSEQSPLVPAAPGSPPRSGQRPRLHCELRYSPPEATLTVTILGVSHLPQGHRGSRVKVSLVPPLSRRVSVRSRSLRPARREPSRCRFGPYGPEELGSCTLRFAVYTRSRSLQDSFVGEVLFPCAEASWDPRAPSSYSWELASTKTKLGKHRSAHGLSCSRPSSPPRPAGQLLLLLQHQAAAGRVKVLLRKAEALGRLSRVPGTPGHYVIVHLHHDGHIIDTKETKSVSGYNPVWNTPFLFNVPAGDIQQQELALEFIVMQMHHCRRFRSPEQDGELGHRWKRRRSRSREYEGRLRYPPRRDLSRRSRSRSHERMPYQRRCRQDSDAYRFEERSPSFGEEYYPARPRNWRRSRGREQHRPKRYQHHCRRRRSRSCSSASSRSQQSSKRSRSVEDDKEGHLVCRIGDWLQERYEIVGSLGEGTFGKVVECVDHARGKSQVALKIIKNVGKYREAARLEINVLKKIKEKDKENKFLCVLMSDWFNFHGHMCIAFELLGKNTFEFLKENNFQPYPLPQIRHMAYQLCHALRFLHDNQLTHTDLKPENILFVNSDFDTLYNENKSCEQKSIRNTSIRVADFGSATFDHEHHTTIVATRHYRPPEVILELGWAQPCDVWSTGCILFEYYRGFTLFQTHENREHLVMMEKILGPLPSHMVHKTRKQKYFHNGNLVWDENTSDGRYVQENCKPLRTYMLHDSLEHAQLFDLMRRMLEFDPSQRITFSEALLHPFFAGLSAEERMLCGRGASRDLSR</sequence>
<dbReference type="PROSITE" id="PS51486">
    <property type="entry name" value="REKLES"/>
    <property type="match status" value="1"/>
</dbReference>
<feature type="compositionally biased region" description="Basic and acidic residues" evidence="27">
    <location>
        <begin position="893"/>
        <end position="930"/>
    </location>
</feature>
<dbReference type="GO" id="GO:0043484">
    <property type="term" value="P:regulation of RNA splicing"/>
    <property type="evidence" value="ECO:0007669"/>
    <property type="project" value="TreeGrafter"/>
</dbReference>
<dbReference type="FunFam" id="1.10.510.10:FF:000145">
    <property type="entry name" value="Dual specificity protein kinase CLK2"/>
    <property type="match status" value="1"/>
</dbReference>
<feature type="compositionally biased region" description="Low complexity" evidence="27">
    <location>
        <begin position="979"/>
        <end position="991"/>
    </location>
</feature>
<evidence type="ECO:0000256" key="21">
    <source>
        <dbReference type="ARBA" id="ARBA00051680"/>
    </source>
</evidence>
<organism evidence="32 33">
    <name type="scientific">Zosterops borbonicus</name>
    <dbReference type="NCBI Taxonomy" id="364589"/>
    <lineage>
        <taxon>Eukaryota</taxon>
        <taxon>Metazoa</taxon>
        <taxon>Chordata</taxon>
        <taxon>Craniata</taxon>
        <taxon>Vertebrata</taxon>
        <taxon>Euteleostomi</taxon>
        <taxon>Archelosauria</taxon>
        <taxon>Archosauria</taxon>
        <taxon>Dinosauria</taxon>
        <taxon>Saurischia</taxon>
        <taxon>Theropoda</taxon>
        <taxon>Coelurosauria</taxon>
        <taxon>Aves</taxon>
        <taxon>Neognathae</taxon>
        <taxon>Neoaves</taxon>
        <taxon>Telluraves</taxon>
        <taxon>Australaves</taxon>
        <taxon>Passeriformes</taxon>
        <taxon>Sylvioidea</taxon>
        <taxon>Zosteropidae</taxon>
        <taxon>Zosterops</taxon>
    </lineage>
</organism>
<keyword evidence="13" id="KW-0805">Transcription regulation</keyword>
<feature type="compositionally biased region" description="Low complexity" evidence="27">
    <location>
        <begin position="46"/>
        <end position="70"/>
    </location>
</feature>
<keyword evidence="16" id="KW-0804">Transcription</keyword>
<keyword evidence="7" id="KW-0597">Phosphoprotein</keyword>
<evidence type="ECO:0000256" key="22">
    <source>
        <dbReference type="ARBA" id="ARBA00062449"/>
    </source>
</evidence>
<evidence type="ECO:0000259" key="30">
    <source>
        <dbReference type="PROSITE" id="PS51011"/>
    </source>
</evidence>
<feature type="compositionally biased region" description="Basic residues" evidence="27">
    <location>
        <begin position="955"/>
        <end position="978"/>
    </location>
</feature>
<feature type="domain" description="ARID" evidence="30">
    <location>
        <begin position="208"/>
        <end position="300"/>
    </location>
</feature>
<evidence type="ECO:0000256" key="13">
    <source>
        <dbReference type="ARBA" id="ARBA00023015"/>
    </source>
</evidence>
<dbReference type="SMART" id="SM00501">
    <property type="entry name" value="BRIGHT"/>
    <property type="match status" value="1"/>
</dbReference>
<evidence type="ECO:0000256" key="20">
    <source>
        <dbReference type="ARBA" id="ARBA00049308"/>
    </source>
</evidence>
<dbReference type="InterPro" id="IPR011009">
    <property type="entry name" value="Kinase-like_dom_sf"/>
</dbReference>
<dbReference type="InterPro" id="IPR035892">
    <property type="entry name" value="C2_domain_sf"/>
</dbReference>
<dbReference type="Gene3D" id="1.10.510.10">
    <property type="entry name" value="Transferase(Phosphotransferase) domain 1"/>
    <property type="match status" value="1"/>
</dbReference>
<dbReference type="GO" id="GO:0004713">
    <property type="term" value="F:protein tyrosine kinase activity"/>
    <property type="evidence" value="ECO:0007669"/>
    <property type="project" value="UniProtKB-KW"/>
</dbReference>
<feature type="region of interest" description="Disordered" evidence="27">
    <location>
        <begin position="876"/>
        <end position="930"/>
    </location>
</feature>
<dbReference type="SUPFAM" id="SSF49562">
    <property type="entry name" value="C2 domain (Calcium/lipid-binding domain, CaLB)"/>
    <property type="match status" value="2"/>
</dbReference>
<evidence type="ECO:0000256" key="1">
    <source>
        <dbReference type="ARBA" id="ARBA00004123"/>
    </source>
</evidence>
<dbReference type="OrthoDB" id="9216358at2759"/>
<dbReference type="EC" id="2.7.11.13" evidence="3"/>
<dbReference type="Pfam" id="PF01388">
    <property type="entry name" value="ARID"/>
    <property type="match status" value="1"/>
</dbReference>
<feature type="region of interest" description="Disordered" evidence="27">
    <location>
        <begin position="554"/>
        <end position="577"/>
    </location>
</feature>
<evidence type="ECO:0000256" key="17">
    <source>
        <dbReference type="ARBA" id="ARBA00023242"/>
    </source>
</evidence>
<comment type="catalytic activity">
    <reaction evidence="21">
        <text>L-tyrosyl-[protein] + ATP = O-phospho-L-tyrosyl-[protein] + ADP + H(+)</text>
        <dbReference type="Rhea" id="RHEA:10596"/>
        <dbReference type="Rhea" id="RHEA-COMP:10136"/>
        <dbReference type="Rhea" id="RHEA-COMP:20101"/>
        <dbReference type="ChEBI" id="CHEBI:15378"/>
        <dbReference type="ChEBI" id="CHEBI:30616"/>
        <dbReference type="ChEBI" id="CHEBI:46858"/>
        <dbReference type="ChEBI" id="CHEBI:61978"/>
        <dbReference type="ChEBI" id="CHEBI:456216"/>
        <dbReference type="EC" id="2.7.12.1"/>
    </reaction>
</comment>
<feature type="compositionally biased region" description="Basic and acidic residues" evidence="27">
    <location>
        <begin position="148"/>
        <end position="158"/>
    </location>
</feature>
<keyword evidence="11 26" id="KW-0067">ATP-binding</keyword>
<dbReference type="GO" id="GO:0004712">
    <property type="term" value="F:protein serine/threonine/tyrosine kinase activity"/>
    <property type="evidence" value="ECO:0007669"/>
    <property type="project" value="UniProtKB-EC"/>
</dbReference>
<dbReference type="SMART" id="SM00220">
    <property type="entry name" value="S_TKc"/>
    <property type="match status" value="1"/>
</dbReference>
<evidence type="ECO:0000313" key="32">
    <source>
        <dbReference type="EMBL" id="TRZ13419.1"/>
    </source>
</evidence>
<keyword evidence="33" id="KW-1185">Reference proteome</keyword>
<feature type="binding site" evidence="26">
    <location>
        <position position="1047"/>
    </location>
    <ligand>
        <name>ATP</name>
        <dbReference type="ChEBI" id="CHEBI:30616"/>
    </ligand>
</feature>
<gene>
    <name evidence="32" type="ORF">HGM15179_013722</name>
</gene>
<keyword evidence="15" id="KW-0829">Tyrosine-protein kinase</keyword>
<evidence type="ECO:0000256" key="3">
    <source>
        <dbReference type="ARBA" id="ARBA00012429"/>
    </source>
</evidence>
<dbReference type="GO" id="GO:0003677">
    <property type="term" value="F:DNA binding"/>
    <property type="evidence" value="ECO:0007669"/>
    <property type="project" value="UniProtKB-KW"/>
</dbReference>
<feature type="compositionally biased region" description="Acidic residues" evidence="27">
    <location>
        <begin position="80"/>
        <end position="107"/>
    </location>
</feature>
<dbReference type="InterPro" id="IPR000719">
    <property type="entry name" value="Prot_kinase_dom"/>
</dbReference>
<feature type="compositionally biased region" description="Low complexity" evidence="27">
    <location>
        <begin position="564"/>
        <end position="573"/>
    </location>
</feature>
<dbReference type="InterPro" id="IPR001606">
    <property type="entry name" value="ARID_dom"/>
</dbReference>
<keyword evidence="8" id="KW-0808">Transferase</keyword>
<dbReference type="PROSITE" id="PS00108">
    <property type="entry name" value="PROTEIN_KINASE_ST"/>
    <property type="match status" value="1"/>
</dbReference>
<evidence type="ECO:0000259" key="28">
    <source>
        <dbReference type="PROSITE" id="PS50004"/>
    </source>
</evidence>
<evidence type="ECO:0000256" key="5">
    <source>
        <dbReference type="ARBA" id="ARBA00022481"/>
    </source>
</evidence>
<comment type="subcellular location">
    <subcellularLocation>
        <location evidence="1">Nucleus</location>
    </subcellularLocation>
</comment>
<evidence type="ECO:0000256" key="23">
    <source>
        <dbReference type="ARBA" id="ARBA00071297"/>
    </source>
</evidence>
<dbReference type="PANTHER" id="PTHR45646:SF10">
    <property type="entry name" value="DUAL SPECIFICITY PROTEIN KINASE CLK3"/>
    <property type="match status" value="1"/>
</dbReference>
<evidence type="ECO:0000256" key="12">
    <source>
        <dbReference type="ARBA" id="ARBA00022990"/>
    </source>
</evidence>
<dbReference type="SUPFAM" id="SSF56112">
    <property type="entry name" value="Protein kinase-like (PK-like)"/>
    <property type="match status" value="1"/>
</dbReference>
<comment type="caution">
    <text evidence="32">The sequence shown here is derived from an EMBL/GenBank/DDBJ whole genome shotgun (WGS) entry which is preliminary data.</text>
</comment>
<dbReference type="EMBL" id="SWJQ01000511">
    <property type="protein sequence ID" value="TRZ13419.1"/>
    <property type="molecule type" value="Genomic_DNA"/>
</dbReference>
<proteinExistence type="inferred from homology"/>
<dbReference type="Pfam" id="PF00069">
    <property type="entry name" value="Pkinase"/>
    <property type="match status" value="1"/>
</dbReference>
<feature type="compositionally biased region" description="Low complexity" evidence="27">
    <location>
        <begin position="1"/>
        <end position="25"/>
    </location>
</feature>
<protein>
    <recommendedName>
        <fullName evidence="23">AT-rich interactive domain-containing protein 3B</fullName>
        <ecNumber evidence="3">2.7.11.13</ecNumber>
        <ecNumber evidence="4">2.7.12.1</ecNumber>
    </recommendedName>
    <alternativeName>
        <fullName evidence="25">Bright and dead ringer protein</fullName>
    </alternativeName>
    <alternativeName>
        <fullName evidence="24">Bright-like protein</fullName>
    </alternativeName>
</protein>
<evidence type="ECO:0000256" key="24">
    <source>
        <dbReference type="ARBA" id="ARBA00081506"/>
    </source>
</evidence>
<dbReference type="Proteomes" id="UP000796761">
    <property type="component" value="Unassembled WGS sequence"/>
</dbReference>
<dbReference type="InterPro" id="IPR036431">
    <property type="entry name" value="ARID_dom_sf"/>
</dbReference>
<dbReference type="InterPro" id="IPR008271">
    <property type="entry name" value="Ser/Thr_kinase_AS"/>
</dbReference>
<dbReference type="InterPro" id="IPR017441">
    <property type="entry name" value="Protein_kinase_ATP_BS"/>
</dbReference>
<feature type="domain" description="C2" evidence="28">
    <location>
        <begin position="771"/>
        <end position="900"/>
    </location>
</feature>
<comment type="similarity">
    <text evidence="2">Belongs to the protein kinase superfamily. AGC Ser/Thr protein kinase family. PKC subfamily.</text>
</comment>
<evidence type="ECO:0000256" key="8">
    <source>
        <dbReference type="ARBA" id="ARBA00022679"/>
    </source>
</evidence>
<keyword evidence="5" id="KW-0488">Methylation</keyword>
<feature type="region of interest" description="Disordered" evidence="27">
    <location>
        <begin position="127"/>
        <end position="171"/>
    </location>
</feature>
<keyword evidence="12" id="KW-0007">Acetylation</keyword>
<dbReference type="GO" id="GO:0005524">
    <property type="term" value="F:ATP binding"/>
    <property type="evidence" value="ECO:0007669"/>
    <property type="project" value="UniProtKB-UniRule"/>
</dbReference>
<evidence type="ECO:0000256" key="25">
    <source>
        <dbReference type="ARBA" id="ARBA00082074"/>
    </source>
</evidence>
<feature type="compositionally biased region" description="Low complexity" evidence="27">
    <location>
        <begin position="355"/>
        <end position="369"/>
    </location>
</feature>
<dbReference type="InterPro" id="IPR051175">
    <property type="entry name" value="CLK_kinases"/>
</dbReference>
<dbReference type="SMART" id="SM01014">
    <property type="entry name" value="ARID"/>
    <property type="match status" value="1"/>
</dbReference>
<feature type="region of interest" description="Disordered" evidence="27">
    <location>
        <begin position="1"/>
        <end position="115"/>
    </location>
</feature>
<evidence type="ECO:0000259" key="29">
    <source>
        <dbReference type="PROSITE" id="PS50011"/>
    </source>
</evidence>
<keyword evidence="6" id="KW-0723">Serine/threonine-protein kinase</keyword>
<comment type="catalytic activity">
    <reaction evidence="20">
        <text>L-threonyl-[protein] + ATP = O-phospho-L-threonyl-[protein] + ADP + H(+)</text>
        <dbReference type="Rhea" id="RHEA:46608"/>
        <dbReference type="Rhea" id="RHEA-COMP:11060"/>
        <dbReference type="Rhea" id="RHEA-COMP:11605"/>
        <dbReference type="ChEBI" id="CHEBI:15378"/>
        <dbReference type="ChEBI" id="CHEBI:30013"/>
        <dbReference type="ChEBI" id="CHEBI:30616"/>
        <dbReference type="ChEBI" id="CHEBI:61977"/>
        <dbReference type="ChEBI" id="CHEBI:456216"/>
        <dbReference type="EC" id="2.7.12.1"/>
    </reaction>
</comment>
<dbReference type="InterPro" id="IPR000008">
    <property type="entry name" value="C2_dom"/>
</dbReference>
<reference evidence="32" key="1">
    <citation type="submission" date="2019-04" db="EMBL/GenBank/DDBJ databases">
        <title>Genome assembly of Zosterops borbonicus 15179.</title>
        <authorList>
            <person name="Leroy T."/>
            <person name="Anselmetti Y."/>
            <person name="Tilak M.-K."/>
            <person name="Nabholz B."/>
        </authorList>
    </citation>
    <scope>NUCLEOTIDE SEQUENCE</scope>
    <source>
        <strain evidence="32">HGM_15179</strain>
        <tissue evidence="32">Muscle</tissue>
    </source>
</reference>
<dbReference type="EC" id="2.7.12.1" evidence="4"/>
<keyword evidence="14" id="KW-0238">DNA-binding</keyword>
<evidence type="ECO:0000256" key="10">
    <source>
        <dbReference type="ARBA" id="ARBA00022777"/>
    </source>
</evidence>
<feature type="region of interest" description="Disordered" evidence="27">
    <location>
        <begin position="355"/>
        <end position="374"/>
    </location>
</feature>
<evidence type="ECO:0000256" key="9">
    <source>
        <dbReference type="ARBA" id="ARBA00022741"/>
    </source>
</evidence>
<name>A0A8K1G8K7_9PASS</name>
<dbReference type="Gene3D" id="1.10.150.60">
    <property type="entry name" value="ARID DNA-binding domain"/>
    <property type="match status" value="1"/>
</dbReference>
<feature type="domain" description="C2" evidence="28">
    <location>
        <begin position="624"/>
        <end position="742"/>
    </location>
</feature>
<evidence type="ECO:0000256" key="16">
    <source>
        <dbReference type="ARBA" id="ARBA00023163"/>
    </source>
</evidence>
<dbReference type="InterPro" id="IPR023334">
    <property type="entry name" value="REKLES_domain"/>
</dbReference>
<dbReference type="PANTHER" id="PTHR45646">
    <property type="entry name" value="SERINE/THREONINE-PROTEIN KINASE DOA-RELATED"/>
    <property type="match status" value="1"/>
</dbReference>
<evidence type="ECO:0000256" key="4">
    <source>
        <dbReference type="ARBA" id="ARBA00013203"/>
    </source>
</evidence>
<evidence type="ECO:0000313" key="33">
    <source>
        <dbReference type="Proteomes" id="UP000796761"/>
    </source>
</evidence>
<feature type="domain" description="REKLES" evidence="31">
    <location>
        <begin position="403"/>
        <end position="498"/>
    </location>
</feature>
<keyword evidence="17" id="KW-0539">Nucleus</keyword>
<dbReference type="FunFam" id="3.30.200.20:FF:000061">
    <property type="entry name" value="Dual specificity protein kinase CLK2"/>
    <property type="match status" value="1"/>
</dbReference>
<evidence type="ECO:0000256" key="19">
    <source>
        <dbReference type="ARBA" id="ARBA00049003"/>
    </source>
</evidence>
<dbReference type="GO" id="GO:0004697">
    <property type="term" value="F:diacylglycerol-dependent serine/threonine kinase activity"/>
    <property type="evidence" value="ECO:0007669"/>
    <property type="project" value="UniProtKB-EC"/>
</dbReference>
<dbReference type="PROSITE" id="PS50011">
    <property type="entry name" value="PROTEIN_KINASE_DOM"/>
    <property type="match status" value="1"/>
</dbReference>
<dbReference type="SUPFAM" id="SSF46774">
    <property type="entry name" value="ARID-like"/>
    <property type="match status" value="1"/>
</dbReference>
<evidence type="ECO:0000256" key="11">
    <source>
        <dbReference type="ARBA" id="ARBA00022840"/>
    </source>
</evidence>
<evidence type="ECO:0000259" key="31">
    <source>
        <dbReference type="PROSITE" id="PS51486"/>
    </source>
</evidence>
<evidence type="ECO:0000256" key="18">
    <source>
        <dbReference type="ARBA" id="ARBA00037966"/>
    </source>
</evidence>
<evidence type="ECO:0000256" key="26">
    <source>
        <dbReference type="PROSITE-ProRule" id="PRU10141"/>
    </source>
</evidence>
<dbReference type="Gene3D" id="2.60.40.150">
    <property type="entry name" value="C2 domain"/>
    <property type="match status" value="2"/>
</dbReference>
<evidence type="ECO:0000256" key="14">
    <source>
        <dbReference type="ARBA" id="ARBA00023125"/>
    </source>
</evidence>
<dbReference type="GO" id="GO:0005634">
    <property type="term" value="C:nucleus"/>
    <property type="evidence" value="ECO:0007669"/>
    <property type="project" value="UniProtKB-SubCell"/>
</dbReference>
<comment type="catalytic activity">
    <reaction evidence="19">
        <text>L-seryl-[protein] + ATP = O-phospho-L-seryl-[protein] + ADP + H(+)</text>
        <dbReference type="Rhea" id="RHEA:17989"/>
        <dbReference type="Rhea" id="RHEA-COMP:9863"/>
        <dbReference type="Rhea" id="RHEA-COMP:11604"/>
        <dbReference type="ChEBI" id="CHEBI:15378"/>
        <dbReference type="ChEBI" id="CHEBI:29999"/>
        <dbReference type="ChEBI" id="CHEBI:30616"/>
        <dbReference type="ChEBI" id="CHEBI:83421"/>
        <dbReference type="ChEBI" id="CHEBI:456216"/>
        <dbReference type="EC" id="2.7.12.1"/>
    </reaction>
</comment>
<dbReference type="PROSITE" id="PS00107">
    <property type="entry name" value="PROTEIN_KINASE_ATP"/>
    <property type="match status" value="1"/>
</dbReference>
<feature type="domain" description="Protein kinase" evidence="29">
    <location>
        <begin position="1017"/>
        <end position="1333"/>
    </location>
</feature>
<dbReference type="PROSITE" id="PS50004">
    <property type="entry name" value="C2"/>
    <property type="match status" value="2"/>
</dbReference>
<evidence type="ECO:0000256" key="15">
    <source>
        <dbReference type="ARBA" id="ARBA00023137"/>
    </source>
</evidence>
<dbReference type="CDD" id="cd14214">
    <property type="entry name" value="PKc_CLK3"/>
    <property type="match status" value="1"/>
</dbReference>
<evidence type="ECO:0000256" key="2">
    <source>
        <dbReference type="ARBA" id="ARBA00005490"/>
    </source>
</evidence>
<keyword evidence="10" id="KW-0418">Kinase</keyword>
<evidence type="ECO:0000256" key="27">
    <source>
        <dbReference type="SAM" id="MobiDB-lite"/>
    </source>
</evidence>
<dbReference type="FunFam" id="1.10.150.60:FF:000008">
    <property type="entry name" value="Putative AT-rich interactive domain-containing protein 3B"/>
    <property type="match status" value="1"/>
</dbReference>
<feature type="region of interest" description="Disordered" evidence="27">
    <location>
        <begin position="955"/>
        <end position="999"/>
    </location>
</feature>
<dbReference type="Gene3D" id="3.30.200.20">
    <property type="entry name" value="Phosphorylase Kinase, domain 1"/>
    <property type="match status" value="1"/>
</dbReference>